<dbReference type="EMBL" id="JABZXJ010000026">
    <property type="protein sequence ID" value="MBF1649874.1"/>
    <property type="molecule type" value="Genomic_DNA"/>
</dbReference>
<gene>
    <name evidence="2" type="ORF">HXO56_07270</name>
</gene>
<proteinExistence type="predicted"/>
<dbReference type="RefSeq" id="WP_037231322.1">
    <property type="nucleotide sequence ID" value="NZ_JAOVAQ010000015.1"/>
</dbReference>
<protein>
    <submittedName>
        <fullName evidence="2">Uncharacterized protein</fullName>
    </submittedName>
</protein>
<sequence length="214" mass="25098">MIQVLGVGSLILFGISCIFLLYAQRNWNYRNLKYPYRGTKDKFQGILANIILLLSSIPIIILSLIGIYIPEYPGTVIFLPAMNVGWYSGVYYYLSRKNFYLWTTPEGFSWSNTWGKKYQATYRNIHKYRYYAREGDLTWMILKTQHGTLRFDPKLTNAGLLIPQLAFRLTTGYWAQHDHSDDQDKIQCFYDDPEETQDLVMSYSGLTFKSEERI</sequence>
<keyword evidence="1" id="KW-1133">Transmembrane helix</keyword>
<feature type="transmembrane region" description="Helical" evidence="1">
    <location>
        <begin position="6"/>
        <end position="24"/>
    </location>
</feature>
<comment type="caution">
    <text evidence="2">The sequence shown here is derived from an EMBL/GenBank/DDBJ whole genome shotgun (WGS) entry which is preliminary data.</text>
</comment>
<organism evidence="2 3">
    <name type="scientific">Rothia dentocariosa</name>
    <dbReference type="NCBI Taxonomy" id="2047"/>
    <lineage>
        <taxon>Bacteria</taxon>
        <taxon>Bacillati</taxon>
        <taxon>Actinomycetota</taxon>
        <taxon>Actinomycetes</taxon>
        <taxon>Micrococcales</taxon>
        <taxon>Micrococcaceae</taxon>
        <taxon>Rothia</taxon>
    </lineage>
</organism>
<accession>A0A930PH98</accession>
<reference evidence="2" key="1">
    <citation type="submission" date="2020-04" db="EMBL/GenBank/DDBJ databases">
        <title>Deep metagenomics examines the oral microbiome during advanced dental caries in children, revealing novel taxa and co-occurrences with host molecules.</title>
        <authorList>
            <person name="Baker J.L."/>
            <person name="Morton J.T."/>
            <person name="Dinis M."/>
            <person name="Alvarez R."/>
            <person name="Tran N.C."/>
            <person name="Knight R."/>
            <person name="Edlund A."/>
        </authorList>
    </citation>
    <scope>NUCLEOTIDE SEQUENCE</scope>
    <source>
        <strain evidence="2">JCVI_47_bin.4</strain>
    </source>
</reference>
<evidence type="ECO:0000256" key="1">
    <source>
        <dbReference type="SAM" id="Phobius"/>
    </source>
</evidence>
<keyword evidence="1" id="KW-0812">Transmembrane</keyword>
<keyword evidence="1" id="KW-0472">Membrane</keyword>
<dbReference type="AlphaFoldDB" id="A0A930PH98"/>
<dbReference type="Proteomes" id="UP000769484">
    <property type="component" value="Unassembled WGS sequence"/>
</dbReference>
<feature type="transmembrane region" description="Helical" evidence="1">
    <location>
        <begin position="75"/>
        <end position="94"/>
    </location>
</feature>
<evidence type="ECO:0000313" key="2">
    <source>
        <dbReference type="EMBL" id="MBF1649874.1"/>
    </source>
</evidence>
<feature type="transmembrane region" description="Helical" evidence="1">
    <location>
        <begin position="45"/>
        <end position="69"/>
    </location>
</feature>
<name>A0A930PH98_9MICC</name>
<evidence type="ECO:0000313" key="3">
    <source>
        <dbReference type="Proteomes" id="UP000769484"/>
    </source>
</evidence>